<reference evidence="2 3" key="1">
    <citation type="submission" date="2018-12" db="EMBL/GenBank/DDBJ databases">
        <title>Deinococcus radiophilus ATCC 27603 genome sequencing and assembly.</title>
        <authorList>
            <person name="Maclea K.S."/>
            <person name="Maynard C.R."/>
        </authorList>
    </citation>
    <scope>NUCLEOTIDE SEQUENCE [LARGE SCALE GENOMIC DNA]</scope>
    <source>
        <strain evidence="2 3">ATCC 27603</strain>
    </source>
</reference>
<dbReference type="EMBL" id="RXPE01000004">
    <property type="protein sequence ID" value="RTR29402.1"/>
    <property type="molecule type" value="Genomic_DNA"/>
</dbReference>
<name>A0A3S0IB27_9DEIO</name>
<evidence type="ECO:0000313" key="2">
    <source>
        <dbReference type="EMBL" id="RTR29402.1"/>
    </source>
</evidence>
<keyword evidence="3" id="KW-1185">Reference proteome</keyword>
<feature type="signal peptide" evidence="1">
    <location>
        <begin position="1"/>
        <end position="20"/>
    </location>
</feature>
<comment type="caution">
    <text evidence="2">The sequence shown here is derived from an EMBL/GenBank/DDBJ whole genome shotgun (WGS) entry which is preliminary data.</text>
</comment>
<feature type="chain" id="PRO_5018659264" description="Lipoprotein" evidence="1">
    <location>
        <begin position="21"/>
        <end position="368"/>
    </location>
</feature>
<dbReference type="PROSITE" id="PS51257">
    <property type="entry name" value="PROKAR_LIPOPROTEIN"/>
    <property type="match status" value="1"/>
</dbReference>
<dbReference type="AlphaFoldDB" id="A0A3S0IB27"/>
<dbReference type="RefSeq" id="WP_126351313.1">
    <property type="nucleotide sequence ID" value="NZ_CP086380.1"/>
</dbReference>
<accession>A0A3S0IB27</accession>
<dbReference type="OrthoDB" id="74041at2"/>
<sequence length="368" mass="38981">MNLKFLFPTLTLLAPTALLSGCTGTVEGGSATTLTLLTQGGAALQRVDLPAAASDTPRPVAELGDPVAIEGGVDLHPQQGSRRVLLTRRPATEERRPDLTALNTFEAPPFPVCWQASAVSPGSERYFALSQCEGGPQNVAMYTPDGELRWWTALPLAAAPLSGTDTPPIRVAVAGDVGVVARPVLGGGSEMLRVAVTNPGDERAEYSDPQPTVAVRDLATLVSAGGQPTVYAATDAGVFSLTTAGVPDANPLPAFGPERYNRLWASEAAVGSAPVLFAWRGEAIQGSLRLPLRVWNGTSTAQDSAQTIDSFNNLRDAAVADGYLYLLTENSLYRYDAIIGVRQNSWRLENLGVQLRDARALVRTFAEE</sequence>
<evidence type="ECO:0000313" key="3">
    <source>
        <dbReference type="Proteomes" id="UP000277766"/>
    </source>
</evidence>
<evidence type="ECO:0000256" key="1">
    <source>
        <dbReference type="SAM" id="SignalP"/>
    </source>
</evidence>
<gene>
    <name evidence="2" type="ORF">EJ104_03155</name>
</gene>
<keyword evidence="1" id="KW-0732">Signal</keyword>
<dbReference type="Proteomes" id="UP000277766">
    <property type="component" value="Unassembled WGS sequence"/>
</dbReference>
<protein>
    <recommendedName>
        <fullName evidence="4">Lipoprotein</fullName>
    </recommendedName>
</protein>
<proteinExistence type="predicted"/>
<organism evidence="2 3">
    <name type="scientific">Deinococcus radiophilus</name>
    <dbReference type="NCBI Taxonomy" id="32062"/>
    <lineage>
        <taxon>Bacteria</taxon>
        <taxon>Thermotogati</taxon>
        <taxon>Deinococcota</taxon>
        <taxon>Deinococci</taxon>
        <taxon>Deinococcales</taxon>
        <taxon>Deinococcaceae</taxon>
        <taxon>Deinococcus</taxon>
    </lineage>
</organism>
<evidence type="ECO:0008006" key="4">
    <source>
        <dbReference type="Google" id="ProtNLM"/>
    </source>
</evidence>